<dbReference type="NCBIfam" id="TIGR03544">
    <property type="entry name" value="DivI1A_domain"/>
    <property type="match status" value="1"/>
</dbReference>
<dbReference type="EMBL" id="DVML01000040">
    <property type="protein sequence ID" value="HIU23263.1"/>
    <property type="molecule type" value="Genomic_DNA"/>
</dbReference>
<comment type="caution">
    <text evidence="8">The sequence shown here is derived from an EMBL/GenBank/DDBJ whole genome shotgun (WGS) entry which is preliminary data.</text>
</comment>
<dbReference type="Gene3D" id="6.10.250.660">
    <property type="match status" value="1"/>
</dbReference>
<sequence>MYQGRVELTTKDILEKEFKIDTRGYRPQEVDKFLDIIIRDYEEMNAIMKELEMDKKELMEDNIQLKQEVRALKTKLDVLKDHSKGDVSNADLLRRLSNLEKIIYGKED</sequence>
<dbReference type="GO" id="GO:0008360">
    <property type="term" value="P:regulation of cell shape"/>
    <property type="evidence" value="ECO:0007669"/>
    <property type="project" value="UniProtKB-KW"/>
</dbReference>
<keyword evidence="4" id="KW-0133">Cell shape</keyword>
<evidence type="ECO:0000256" key="6">
    <source>
        <dbReference type="ARBA" id="ARBA00023306"/>
    </source>
</evidence>
<dbReference type="InterPro" id="IPR019933">
    <property type="entry name" value="DivIVA_domain"/>
</dbReference>
<comment type="subcellular location">
    <subcellularLocation>
        <location evidence="1">Cytoplasm</location>
    </subcellularLocation>
</comment>
<dbReference type="Pfam" id="PF05103">
    <property type="entry name" value="DivIVA"/>
    <property type="match status" value="1"/>
</dbReference>
<dbReference type="Proteomes" id="UP000824087">
    <property type="component" value="Unassembled WGS sequence"/>
</dbReference>
<evidence type="ECO:0000313" key="9">
    <source>
        <dbReference type="Proteomes" id="UP000824087"/>
    </source>
</evidence>
<reference evidence="8" key="2">
    <citation type="journal article" date="2021" name="PeerJ">
        <title>Extensive microbial diversity within the chicken gut microbiome revealed by metagenomics and culture.</title>
        <authorList>
            <person name="Gilroy R."/>
            <person name="Ravi A."/>
            <person name="Getino M."/>
            <person name="Pursley I."/>
            <person name="Horton D.L."/>
            <person name="Alikhan N.F."/>
            <person name="Baker D."/>
            <person name="Gharbi K."/>
            <person name="Hall N."/>
            <person name="Watson M."/>
            <person name="Adriaenssens E.M."/>
            <person name="Foster-Nyarko E."/>
            <person name="Jarju S."/>
            <person name="Secka A."/>
            <person name="Antonio M."/>
            <person name="Oren A."/>
            <person name="Chaudhuri R.R."/>
            <person name="La Ragione R."/>
            <person name="Hildebrand F."/>
            <person name="Pallen M.J."/>
        </authorList>
    </citation>
    <scope>NUCLEOTIDE SEQUENCE</scope>
    <source>
        <strain evidence="8">CHK197-8231</strain>
    </source>
</reference>
<dbReference type="InterPro" id="IPR007793">
    <property type="entry name" value="DivIVA_fam"/>
</dbReference>
<evidence type="ECO:0000256" key="4">
    <source>
        <dbReference type="ARBA" id="ARBA00022960"/>
    </source>
</evidence>
<evidence type="ECO:0000256" key="2">
    <source>
        <dbReference type="ARBA" id="ARBA00022490"/>
    </source>
</evidence>
<protein>
    <submittedName>
        <fullName evidence="8">Cell division regulator GpsB</fullName>
    </submittedName>
</protein>
<dbReference type="PANTHER" id="PTHR35794:SF1">
    <property type="entry name" value="CELL CYCLE PROTEIN GPSB"/>
    <property type="match status" value="1"/>
</dbReference>
<dbReference type="GO" id="GO:0005737">
    <property type="term" value="C:cytoplasm"/>
    <property type="evidence" value="ECO:0007669"/>
    <property type="project" value="UniProtKB-SubCell"/>
</dbReference>
<evidence type="ECO:0000256" key="3">
    <source>
        <dbReference type="ARBA" id="ARBA00022618"/>
    </source>
</evidence>
<name>A0A9D1HVD5_9BACT</name>
<feature type="coiled-coil region" evidence="7">
    <location>
        <begin position="34"/>
        <end position="82"/>
    </location>
</feature>
<accession>A0A9D1HVD5</accession>
<dbReference type="InterPro" id="IPR011229">
    <property type="entry name" value="Cell_cycle_GpsB"/>
</dbReference>
<evidence type="ECO:0000256" key="5">
    <source>
        <dbReference type="ARBA" id="ARBA00023054"/>
    </source>
</evidence>
<proteinExistence type="predicted"/>
<dbReference type="NCBIfam" id="NF010725">
    <property type="entry name" value="PRK14127.1"/>
    <property type="match status" value="1"/>
</dbReference>
<evidence type="ECO:0000256" key="1">
    <source>
        <dbReference type="ARBA" id="ARBA00004496"/>
    </source>
</evidence>
<keyword evidence="5 7" id="KW-0175">Coiled coil</keyword>
<organism evidence="8 9">
    <name type="scientific">Candidatus Fimihabitans intestinipullorum</name>
    <dbReference type="NCBI Taxonomy" id="2840820"/>
    <lineage>
        <taxon>Bacteria</taxon>
        <taxon>Bacillati</taxon>
        <taxon>Mycoplasmatota</taxon>
        <taxon>Mycoplasmatota incertae sedis</taxon>
        <taxon>Candidatus Fimihabitans</taxon>
    </lineage>
</organism>
<dbReference type="GO" id="GO:0051301">
    <property type="term" value="P:cell division"/>
    <property type="evidence" value="ECO:0007669"/>
    <property type="project" value="UniProtKB-KW"/>
</dbReference>
<keyword evidence="3 8" id="KW-0132">Cell division</keyword>
<evidence type="ECO:0000313" key="8">
    <source>
        <dbReference type="EMBL" id="HIU23263.1"/>
    </source>
</evidence>
<evidence type="ECO:0000256" key="7">
    <source>
        <dbReference type="SAM" id="Coils"/>
    </source>
</evidence>
<gene>
    <name evidence="8" type="primary">gpsB</name>
    <name evidence="8" type="ORF">IAD49_06765</name>
</gene>
<keyword evidence="2" id="KW-0963">Cytoplasm</keyword>
<keyword evidence="6" id="KW-0131">Cell cycle</keyword>
<dbReference type="PIRSF" id="PIRSF029938">
    <property type="entry name" value="UCP029938"/>
    <property type="match status" value="1"/>
</dbReference>
<reference evidence="8" key="1">
    <citation type="submission" date="2020-10" db="EMBL/GenBank/DDBJ databases">
        <authorList>
            <person name="Gilroy R."/>
        </authorList>
    </citation>
    <scope>NUCLEOTIDE SEQUENCE</scope>
    <source>
        <strain evidence="8">CHK197-8231</strain>
    </source>
</reference>
<dbReference type="AlphaFoldDB" id="A0A9D1HVD5"/>
<dbReference type="PANTHER" id="PTHR35794">
    <property type="entry name" value="CELL DIVISION PROTEIN DIVIVA"/>
    <property type="match status" value="1"/>
</dbReference>